<dbReference type="AlphaFoldDB" id="A0A8J6BSR8"/>
<gene>
    <name evidence="1" type="ORF">GUJ93_ZPchr0012g20441</name>
</gene>
<accession>A0A8J6BSR8</accession>
<evidence type="ECO:0000313" key="1">
    <source>
        <dbReference type="EMBL" id="KAG8095142.1"/>
    </source>
</evidence>
<name>A0A8J6BSR8_ZIZPA</name>
<comment type="caution">
    <text evidence="1">The sequence shown here is derived from an EMBL/GenBank/DDBJ whole genome shotgun (WGS) entry which is preliminary data.</text>
</comment>
<reference evidence="1" key="2">
    <citation type="submission" date="2021-02" db="EMBL/GenBank/DDBJ databases">
        <authorList>
            <person name="Kimball J.A."/>
            <person name="Haas M.W."/>
            <person name="Macchietto M."/>
            <person name="Kono T."/>
            <person name="Duquette J."/>
            <person name="Shao M."/>
        </authorList>
    </citation>
    <scope>NUCLEOTIDE SEQUENCE</scope>
    <source>
        <tissue evidence="1">Fresh leaf tissue</tissue>
    </source>
</reference>
<dbReference type="EMBL" id="JAAALK010000080">
    <property type="protein sequence ID" value="KAG8095142.1"/>
    <property type="molecule type" value="Genomic_DNA"/>
</dbReference>
<dbReference type="Proteomes" id="UP000729402">
    <property type="component" value="Unassembled WGS sequence"/>
</dbReference>
<proteinExistence type="predicted"/>
<organism evidence="1 2">
    <name type="scientific">Zizania palustris</name>
    <name type="common">Northern wild rice</name>
    <dbReference type="NCBI Taxonomy" id="103762"/>
    <lineage>
        <taxon>Eukaryota</taxon>
        <taxon>Viridiplantae</taxon>
        <taxon>Streptophyta</taxon>
        <taxon>Embryophyta</taxon>
        <taxon>Tracheophyta</taxon>
        <taxon>Spermatophyta</taxon>
        <taxon>Magnoliopsida</taxon>
        <taxon>Liliopsida</taxon>
        <taxon>Poales</taxon>
        <taxon>Poaceae</taxon>
        <taxon>BOP clade</taxon>
        <taxon>Oryzoideae</taxon>
        <taxon>Oryzeae</taxon>
        <taxon>Zizaniinae</taxon>
        <taxon>Zizania</taxon>
    </lineage>
</organism>
<keyword evidence="2" id="KW-1185">Reference proteome</keyword>
<reference evidence="1" key="1">
    <citation type="journal article" date="2021" name="bioRxiv">
        <title>Whole Genome Assembly and Annotation of Northern Wild Rice, Zizania palustris L., Supports a Whole Genome Duplication in the Zizania Genus.</title>
        <authorList>
            <person name="Haas M."/>
            <person name="Kono T."/>
            <person name="Macchietto M."/>
            <person name="Millas R."/>
            <person name="McGilp L."/>
            <person name="Shao M."/>
            <person name="Duquette J."/>
            <person name="Hirsch C.N."/>
            <person name="Kimball J."/>
        </authorList>
    </citation>
    <scope>NUCLEOTIDE SEQUENCE</scope>
    <source>
        <tissue evidence="1">Fresh leaf tissue</tissue>
    </source>
</reference>
<evidence type="ECO:0000313" key="2">
    <source>
        <dbReference type="Proteomes" id="UP000729402"/>
    </source>
</evidence>
<protein>
    <submittedName>
        <fullName evidence="1">Uncharacterized protein</fullName>
    </submittedName>
</protein>
<dbReference type="OrthoDB" id="695687at2759"/>
<sequence>MMEKGQLIRGVNWALDSNEDASEAMRKYSTWHGVDDGVQDSDDVKFVLDSLASDTEVLNSQVDTATGQTEDTNVVKALLMLANMDDHVFNLHKVVQEVVTLMMPIMLRRYYRKYDDEDVNLAATRLHWIAHGF</sequence>